<reference evidence="5 6" key="1">
    <citation type="submission" date="2020-08" db="EMBL/GenBank/DDBJ databases">
        <title>Whole-Genome Sequence of French Clinical Streptomyces mexicanus Strain Q0842.</title>
        <authorList>
            <person name="Boxberger M."/>
            <person name="La Scola B."/>
        </authorList>
    </citation>
    <scope>NUCLEOTIDE SEQUENCE [LARGE SCALE GENOMIC DNA]</scope>
    <source>
        <strain evidence="5 6">Marseille-Q0842</strain>
    </source>
</reference>
<sequence>MSPQFARARVPKTAEIIASNIRRQIVSRELKEGDTLPSEIDLMQQFGVSRPTLREAFRILEAESLISVRRGSRGGAQVMAPSLGVAARYVGLLLQMEGTTIGEVYEARALMEPIAAGMLAQRRTRADVAELTRIVDELDELTSAIAEAKPAASADQLRWAGLSRSFHEQVVERAGNRALKVQWGVLCDVTDTHMASQLNQSWSKPPTLTTLRKSVRSYARLVKFIEEKDVTGAQEHWRAHMSTAGKILAGAAQAKEIVDLFE</sequence>
<evidence type="ECO:0000313" key="6">
    <source>
        <dbReference type="Proteomes" id="UP000517694"/>
    </source>
</evidence>
<dbReference type="Pfam" id="PF07729">
    <property type="entry name" value="FCD"/>
    <property type="match status" value="1"/>
</dbReference>
<keyword evidence="2" id="KW-0238">DNA-binding</keyword>
<dbReference type="Gene3D" id="1.10.10.10">
    <property type="entry name" value="Winged helix-like DNA-binding domain superfamily/Winged helix DNA-binding domain"/>
    <property type="match status" value="1"/>
</dbReference>
<dbReference type="AlphaFoldDB" id="A0A7X1LPV4"/>
<dbReference type="SMART" id="SM00345">
    <property type="entry name" value="HTH_GNTR"/>
    <property type="match status" value="1"/>
</dbReference>
<dbReference type="PANTHER" id="PTHR43537">
    <property type="entry name" value="TRANSCRIPTIONAL REGULATOR, GNTR FAMILY"/>
    <property type="match status" value="1"/>
</dbReference>
<dbReference type="InterPro" id="IPR011711">
    <property type="entry name" value="GntR_C"/>
</dbReference>
<evidence type="ECO:0000256" key="1">
    <source>
        <dbReference type="ARBA" id="ARBA00023015"/>
    </source>
</evidence>
<dbReference type="PRINTS" id="PR00035">
    <property type="entry name" value="HTHGNTR"/>
</dbReference>
<protein>
    <submittedName>
        <fullName evidence="5">FadR family transcriptional regulator</fullName>
    </submittedName>
</protein>
<dbReference type="InterPro" id="IPR036390">
    <property type="entry name" value="WH_DNA-bd_sf"/>
</dbReference>
<comment type="caution">
    <text evidence="5">The sequence shown here is derived from an EMBL/GenBank/DDBJ whole genome shotgun (WGS) entry which is preliminary data.</text>
</comment>
<dbReference type="GO" id="GO:0003700">
    <property type="term" value="F:DNA-binding transcription factor activity"/>
    <property type="evidence" value="ECO:0007669"/>
    <property type="project" value="InterPro"/>
</dbReference>
<dbReference type="SUPFAM" id="SSF48008">
    <property type="entry name" value="GntR ligand-binding domain-like"/>
    <property type="match status" value="1"/>
</dbReference>
<keyword evidence="6" id="KW-1185">Reference proteome</keyword>
<feature type="domain" description="HTH gntR-type" evidence="4">
    <location>
        <begin position="11"/>
        <end position="81"/>
    </location>
</feature>
<dbReference type="Pfam" id="PF00392">
    <property type="entry name" value="GntR"/>
    <property type="match status" value="1"/>
</dbReference>
<evidence type="ECO:0000256" key="2">
    <source>
        <dbReference type="ARBA" id="ARBA00023125"/>
    </source>
</evidence>
<dbReference type="SMART" id="SM00895">
    <property type="entry name" value="FCD"/>
    <property type="match status" value="1"/>
</dbReference>
<gene>
    <name evidence="5" type="ORF">H1R13_08060</name>
</gene>
<evidence type="ECO:0000256" key="3">
    <source>
        <dbReference type="ARBA" id="ARBA00023163"/>
    </source>
</evidence>
<accession>A0A7X1LPV4</accession>
<dbReference type="PANTHER" id="PTHR43537:SF5">
    <property type="entry name" value="UXU OPERON TRANSCRIPTIONAL REGULATOR"/>
    <property type="match status" value="1"/>
</dbReference>
<dbReference type="EMBL" id="JACMHY010000002">
    <property type="protein sequence ID" value="MBC2864954.1"/>
    <property type="molecule type" value="Genomic_DNA"/>
</dbReference>
<dbReference type="PROSITE" id="PS50949">
    <property type="entry name" value="HTH_GNTR"/>
    <property type="match status" value="1"/>
</dbReference>
<evidence type="ECO:0000259" key="4">
    <source>
        <dbReference type="PROSITE" id="PS50949"/>
    </source>
</evidence>
<dbReference type="Proteomes" id="UP000517694">
    <property type="component" value="Unassembled WGS sequence"/>
</dbReference>
<keyword evidence="3" id="KW-0804">Transcription</keyword>
<dbReference type="SUPFAM" id="SSF46785">
    <property type="entry name" value="Winged helix' DNA-binding domain"/>
    <property type="match status" value="1"/>
</dbReference>
<dbReference type="Gene3D" id="1.20.120.530">
    <property type="entry name" value="GntR ligand-binding domain-like"/>
    <property type="match status" value="1"/>
</dbReference>
<evidence type="ECO:0000313" key="5">
    <source>
        <dbReference type="EMBL" id="MBC2864954.1"/>
    </source>
</evidence>
<name>A0A7X1LPV4_9ACTN</name>
<dbReference type="GO" id="GO:0003677">
    <property type="term" value="F:DNA binding"/>
    <property type="evidence" value="ECO:0007669"/>
    <property type="project" value="UniProtKB-KW"/>
</dbReference>
<dbReference type="OrthoDB" id="4535513at2"/>
<proteinExistence type="predicted"/>
<dbReference type="InterPro" id="IPR036388">
    <property type="entry name" value="WH-like_DNA-bd_sf"/>
</dbReference>
<keyword evidence="1" id="KW-0805">Transcription regulation</keyword>
<dbReference type="InterPro" id="IPR000524">
    <property type="entry name" value="Tscrpt_reg_HTH_GntR"/>
</dbReference>
<organism evidence="5 6">
    <name type="scientific">Streptomyces mexicanus</name>
    <dbReference type="NCBI Taxonomy" id="178566"/>
    <lineage>
        <taxon>Bacteria</taxon>
        <taxon>Bacillati</taxon>
        <taxon>Actinomycetota</taxon>
        <taxon>Actinomycetes</taxon>
        <taxon>Kitasatosporales</taxon>
        <taxon>Streptomycetaceae</taxon>
        <taxon>Streptomyces</taxon>
    </lineage>
</organism>
<dbReference type="CDD" id="cd07377">
    <property type="entry name" value="WHTH_GntR"/>
    <property type="match status" value="1"/>
</dbReference>
<dbReference type="InterPro" id="IPR008920">
    <property type="entry name" value="TF_FadR/GntR_C"/>
</dbReference>